<keyword evidence="4" id="KW-1185">Reference proteome</keyword>
<dbReference type="Proteomes" id="UP001642360">
    <property type="component" value="Unassembled WGS sequence"/>
</dbReference>
<evidence type="ECO:0000256" key="2">
    <source>
        <dbReference type="SAM" id="MobiDB-lite"/>
    </source>
</evidence>
<organism evidence="3 4">
    <name type="scientific">Ilex paraguariensis</name>
    <name type="common">yerba mate</name>
    <dbReference type="NCBI Taxonomy" id="185542"/>
    <lineage>
        <taxon>Eukaryota</taxon>
        <taxon>Viridiplantae</taxon>
        <taxon>Streptophyta</taxon>
        <taxon>Embryophyta</taxon>
        <taxon>Tracheophyta</taxon>
        <taxon>Spermatophyta</taxon>
        <taxon>Magnoliopsida</taxon>
        <taxon>eudicotyledons</taxon>
        <taxon>Gunneridae</taxon>
        <taxon>Pentapetalae</taxon>
        <taxon>asterids</taxon>
        <taxon>campanulids</taxon>
        <taxon>Aquifoliales</taxon>
        <taxon>Aquifoliaceae</taxon>
        <taxon>Ilex</taxon>
    </lineage>
</organism>
<feature type="region of interest" description="Disordered" evidence="2">
    <location>
        <begin position="24"/>
        <end position="44"/>
    </location>
</feature>
<feature type="compositionally biased region" description="Basic and acidic residues" evidence="2">
    <location>
        <begin position="35"/>
        <end position="44"/>
    </location>
</feature>
<feature type="coiled-coil region" evidence="1">
    <location>
        <begin position="96"/>
        <end position="123"/>
    </location>
</feature>
<evidence type="ECO:0000256" key="1">
    <source>
        <dbReference type="SAM" id="Coils"/>
    </source>
</evidence>
<gene>
    <name evidence="3" type="ORF">ILEXP_LOCUS54528</name>
</gene>
<proteinExistence type="predicted"/>
<name>A0ABC8UT51_9AQUA</name>
<keyword evidence="1" id="KW-0175">Coiled coil</keyword>
<accession>A0ABC8UT51</accession>
<protein>
    <submittedName>
        <fullName evidence="3">Uncharacterized protein</fullName>
    </submittedName>
</protein>
<reference evidence="3 4" key="1">
    <citation type="submission" date="2024-02" db="EMBL/GenBank/DDBJ databases">
        <authorList>
            <person name="Vignale AGUSTIN F."/>
            <person name="Sosa J E."/>
            <person name="Modenutti C."/>
        </authorList>
    </citation>
    <scope>NUCLEOTIDE SEQUENCE [LARGE SCALE GENOMIC DNA]</scope>
</reference>
<dbReference type="AlphaFoldDB" id="A0ABC8UT51"/>
<dbReference type="EMBL" id="CAUOFW020008891">
    <property type="protein sequence ID" value="CAK9184225.1"/>
    <property type="molecule type" value="Genomic_DNA"/>
</dbReference>
<sequence length="240" mass="26816">MSRVIVLSSSGSSSSMAFLFGNGSGLVKDIPPPDMDSRRGKRPRDVDDLTCCSVDLPSCDTESYARSIKEKYGNYNIPEVPFEETPKGPTSAKEQRDNMVAEARSANENVKKLSLQLNIAEEKWAKAVGEAILLKYQLDETNMKCAYLLSFVESYLDGYLAFKTQAKKNYSKKSYPTLDLDSFEKPSDKEEESNWKKNDSTMVVIAEGLVAKELVKEKSVDQPFEVSEQTEDGDVQLFEA</sequence>
<evidence type="ECO:0000313" key="3">
    <source>
        <dbReference type="EMBL" id="CAK9184225.1"/>
    </source>
</evidence>
<evidence type="ECO:0000313" key="4">
    <source>
        <dbReference type="Proteomes" id="UP001642360"/>
    </source>
</evidence>
<feature type="region of interest" description="Disordered" evidence="2">
    <location>
        <begin position="219"/>
        <end position="240"/>
    </location>
</feature>
<comment type="caution">
    <text evidence="3">The sequence shown here is derived from an EMBL/GenBank/DDBJ whole genome shotgun (WGS) entry which is preliminary data.</text>
</comment>